<dbReference type="OrthoDB" id="56524at2157"/>
<keyword evidence="2" id="KW-1185">Reference proteome</keyword>
<reference evidence="1 2" key="1">
    <citation type="journal article" date="1999" name="Proc. Jpn. Acad.">
        <title>Determination of the complete genomic DNA sequence of Thermoplasma volvanium GSS1.</title>
        <authorList>
            <person name="Kawashima T."/>
            <person name="Yamamoto Y."/>
            <person name="Aramaki H."/>
            <person name="Nunoshiba T."/>
            <person name="Kawamoto T."/>
            <person name="Watanabe K."/>
            <person name="Yamazaki M."/>
            <person name="Kanehori K."/>
            <person name="Amano N."/>
            <person name="Ohya Y."/>
            <person name="Makino K."/>
            <person name="Suzuki M."/>
        </authorList>
    </citation>
    <scope>NUCLEOTIDE SEQUENCE [LARGE SCALE GENOMIC DNA]</scope>
    <source>
        <strain evidence="2">ATCC 51530 / DSM 4299 / JCM 9571 / NBRC 15438 / GSS1</strain>
    </source>
</reference>
<organism evidence="1 2">
    <name type="scientific">Thermoplasma volcanium (strain ATCC 51530 / DSM 4299 / JCM 9571 / NBRC 15438 / GSS1)</name>
    <dbReference type="NCBI Taxonomy" id="273116"/>
    <lineage>
        <taxon>Archaea</taxon>
        <taxon>Methanobacteriati</taxon>
        <taxon>Thermoplasmatota</taxon>
        <taxon>Thermoplasmata</taxon>
        <taxon>Thermoplasmatales</taxon>
        <taxon>Thermoplasmataceae</taxon>
        <taxon>Thermoplasma</taxon>
    </lineage>
</organism>
<dbReference type="KEGG" id="tvo:TVG1228987"/>
<sequence length="108" mass="12168">MSWCEFQVGAGKVLVDENITSSLNGKYILLTTRVESGPCLDGMCQVIRELQAEIVDRVSENLLFFGNEKVKIAMDKSVYNSINKGREEIKLKYGRGYKLFVSGFSYVT</sequence>
<dbReference type="RefSeq" id="WP_070097249.1">
    <property type="nucleotide sequence ID" value="NC_002689.2"/>
</dbReference>
<dbReference type="GeneID" id="1441314"/>
<reference evidence="1 2" key="2">
    <citation type="journal article" date="2000" name="Proc. Natl. Acad. Sci. U.S.A.">
        <title>Archaeal adaptation to higher temperatures revealed by genomic sequence of Thermoplasma volcanium.</title>
        <authorList>
            <person name="Kawashima T."/>
            <person name="Amano N."/>
            <person name="Koike H."/>
            <person name="Makino S."/>
            <person name="Higuchi S."/>
            <person name="Kawashima-Ohya Y."/>
            <person name="Watanabe K."/>
            <person name="Yamazaki M."/>
            <person name="Kanehori K."/>
            <person name="Kawamoto T."/>
            <person name="Nunoshiba T."/>
            <person name="Yamamoto Y."/>
            <person name="Aramaki H."/>
            <person name="Makino K."/>
            <person name="Suzuki M."/>
        </authorList>
    </citation>
    <scope>NUCLEOTIDE SEQUENCE [LARGE SCALE GENOMIC DNA]</scope>
    <source>
        <strain evidence="2">ATCC 51530 / DSM 4299 / JCM 9571 / NBRC 15438 / GSS1</strain>
    </source>
</reference>
<proteinExistence type="predicted"/>
<dbReference type="PaxDb" id="273116-14325437"/>
<dbReference type="AlphaFoldDB" id="Q979G2"/>
<evidence type="ECO:0000313" key="2">
    <source>
        <dbReference type="Proteomes" id="UP000001017"/>
    </source>
</evidence>
<gene>
    <name evidence="1" type="ORF">TVG1228987</name>
</gene>
<protein>
    <submittedName>
        <fullName evidence="1">TVG1228987 protein</fullName>
    </submittedName>
</protein>
<dbReference type="HOGENOM" id="CLU_2191174_0_0_2"/>
<evidence type="ECO:0000313" key="1">
    <source>
        <dbReference type="EMBL" id="BAB60341.1"/>
    </source>
</evidence>
<dbReference type="eggNOG" id="arCOG05383">
    <property type="taxonomic scope" value="Archaea"/>
</dbReference>
<name>Q979G2_THEVO</name>
<accession>Q979G2</accession>
<dbReference type="Proteomes" id="UP000001017">
    <property type="component" value="Chromosome"/>
</dbReference>
<dbReference type="EMBL" id="BA000011">
    <property type="protein sequence ID" value="BAB60341.1"/>
    <property type="molecule type" value="Genomic_DNA"/>
</dbReference>